<dbReference type="AlphaFoldDB" id="A0A3B1AMD9"/>
<accession>A0A3B1AMD9</accession>
<organism evidence="2">
    <name type="scientific">hydrothermal vent metagenome</name>
    <dbReference type="NCBI Taxonomy" id="652676"/>
    <lineage>
        <taxon>unclassified sequences</taxon>
        <taxon>metagenomes</taxon>
        <taxon>ecological metagenomes</taxon>
    </lineage>
</organism>
<reference evidence="2" key="1">
    <citation type="submission" date="2018-06" db="EMBL/GenBank/DDBJ databases">
        <authorList>
            <person name="Zhirakovskaya E."/>
        </authorList>
    </citation>
    <scope>NUCLEOTIDE SEQUENCE</scope>
</reference>
<proteinExistence type="predicted"/>
<evidence type="ECO:0000313" key="2">
    <source>
        <dbReference type="EMBL" id="VAX01153.1"/>
    </source>
</evidence>
<protein>
    <submittedName>
        <fullName evidence="2">Uncharacterized protein</fullName>
    </submittedName>
</protein>
<gene>
    <name evidence="2" type="ORF">MNBD_GAMMA21-1872</name>
</gene>
<keyword evidence="1" id="KW-0812">Transmembrane</keyword>
<feature type="transmembrane region" description="Helical" evidence="1">
    <location>
        <begin position="12"/>
        <end position="34"/>
    </location>
</feature>
<sequence>MIEKSNKASYVLAISQIFLAAALIYFAFVISRVATQIPEILSSVESASEKIEPALSEIAEIRAQIPLVLKEVEEVRKLIPPILDEAKHMREQVPAVLIEAKDIREQIPSVLAEIKEVRQQVPVVLDEVKAVRIIVPDVLAEVKLTRESIPPLLEQGERMIGDARVAGKQASEGAVTGVFTGIFKAPFKLIGGLGRSMFGSSSGKIEGLTDNDESLATQTAVAILETGKLGESRNWNNPDSGNNGTVTIKEVKLIQARECRVINSIVRINGEDKANTDVTACLNAKSEWEILDE</sequence>
<name>A0A3B1AMD9_9ZZZZ</name>
<dbReference type="EMBL" id="UOFR01000082">
    <property type="protein sequence ID" value="VAX01153.1"/>
    <property type="molecule type" value="Genomic_DNA"/>
</dbReference>
<evidence type="ECO:0000256" key="1">
    <source>
        <dbReference type="SAM" id="Phobius"/>
    </source>
</evidence>
<keyword evidence="1" id="KW-0472">Membrane</keyword>
<keyword evidence="1" id="KW-1133">Transmembrane helix</keyword>